<comment type="function">
    <text evidence="4">Catalyzes the interconversion between ADP-D-glycero-beta-D-manno-heptose and ADP-L-glycero-beta-D-manno-heptose via an epimerization at carbon 6 of the heptose.</text>
</comment>
<dbReference type="PANTHER" id="PTHR43103:SF3">
    <property type="entry name" value="ADP-L-GLYCERO-D-MANNO-HEPTOSE-6-EPIMERASE"/>
    <property type="match status" value="1"/>
</dbReference>
<dbReference type="UniPathway" id="UPA00356">
    <property type="reaction ID" value="UER00440"/>
</dbReference>
<feature type="domain" description="NAD-dependent epimerase/dehydratase" evidence="5">
    <location>
        <begin position="2"/>
        <end position="248"/>
    </location>
</feature>
<keyword evidence="3 4" id="KW-0119">Carbohydrate metabolism</keyword>
<evidence type="ECO:0000313" key="6">
    <source>
        <dbReference type="EMBL" id="SFK01351.1"/>
    </source>
</evidence>
<reference evidence="6 7" key="1">
    <citation type="submission" date="2016-10" db="EMBL/GenBank/DDBJ databases">
        <authorList>
            <person name="de Groot N.N."/>
        </authorList>
    </citation>
    <scope>NUCLEOTIDE SEQUENCE [LARGE SCALE GENOMIC DNA]</scope>
    <source>
        <strain evidence="6 7">NE2</strain>
    </source>
</reference>
<dbReference type="Gene3D" id="3.90.25.10">
    <property type="entry name" value="UDP-galactose 4-epimerase, domain 1"/>
    <property type="match status" value="1"/>
</dbReference>
<dbReference type="GO" id="GO:0097171">
    <property type="term" value="P:ADP-L-glycero-beta-D-manno-heptose biosynthetic process"/>
    <property type="evidence" value="ECO:0007669"/>
    <property type="project" value="UniProtKB-UniPathway"/>
</dbReference>
<dbReference type="GO" id="GO:0008712">
    <property type="term" value="F:ADP-glyceromanno-heptose 6-epimerase activity"/>
    <property type="evidence" value="ECO:0007669"/>
    <property type="project" value="UniProtKB-UniRule"/>
</dbReference>
<comment type="domain">
    <text evidence="4">Contains a large N-terminal NADP-binding domain, and a smaller C-terminal substrate-binding domain.</text>
</comment>
<feature type="binding site" evidence="4">
    <location>
        <position position="175"/>
    </location>
    <ligand>
        <name>NADP(+)</name>
        <dbReference type="ChEBI" id="CHEBI:58349"/>
    </ligand>
</feature>
<feature type="binding site" evidence="4">
    <location>
        <position position="185"/>
    </location>
    <ligand>
        <name>substrate</name>
    </ligand>
</feature>
<feature type="binding site" evidence="4">
    <location>
        <begin position="206"/>
        <end position="209"/>
    </location>
    <ligand>
        <name>substrate</name>
    </ligand>
</feature>
<dbReference type="GO" id="GO:0005975">
    <property type="term" value="P:carbohydrate metabolic process"/>
    <property type="evidence" value="ECO:0007669"/>
    <property type="project" value="UniProtKB-UniRule"/>
</dbReference>
<dbReference type="InterPro" id="IPR011912">
    <property type="entry name" value="Heptose_epim"/>
</dbReference>
<accession>A0A1I3W4J8</accession>
<feature type="binding site" evidence="4">
    <location>
        <begin position="31"/>
        <end position="32"/>
    </location>
    <ligand>
        <name>NADP(+)</name>
        <dbReference type="ChEBI" id="CHEBI:58349"/>
    </ligand>
</feature>
<gene>
    <name evidence="4" type="primary">hldD</name>
    <name evidence="6" type="ORF">SAMN05444581_101283</name>
</gene>
<evidence type="ECO:0000256" key="4">
    <source>
        <dbReference type="HAMAP-Rule" id="MF_01601"/>
    </source>
</evidence>
<sequence length="327" mass="36809">MIIVTGAAGFIGSNIVAALNDQGRTDIVICDRLRSHGKWQNLRKARFSEFVFPEELDAFLQNRPNVEAVIHMGAISSTTATDGDEVIEKNFRFSLRLLDICADKAIPYLYASSAAVYGEGDMTFRDEISPDAIRALRPLNLYGWSKWQFDCVVADRVARGEAMPPKCVGFRFFNVFGPNEYHKNDMQSVVAKIFPVVQRGEVVPLFKSHRAGIGDGDQRRDFVYVKDVVSVILWALRKESPSGIFNVGTGQARSFRELAEAVFGALKQPVKIDYIDMPVSIRDRYQYFTEASLDHLRQAGYSAPFTSLDDAVTDYVRSYLDTADRFR</sequence>
<dbReference type="InterPro" id="IPR001509">
    <property type="entry name" value="Epimerase_deHydtase"/>
</dbReference>
<comment type="pathway">
    <text evidence="4">Nucleotide-sugar biosynthesis; ADP-L-glycero-beta-D-manno-heptose biosynthesis; ADP-L-glycero-beta-D-manno-heptose from D-glycero-beta-D-manno-heptose 7-phosphate: step 4/4.</text>
</comment>
<feature type="binding site" evidence="4">
    <location>
        <position position="192"/>
    </location>
    <ligand>
        <name>substrate</name>
    </ligand>
</feature>
<comment type="catalytic activity">
    <reaction evidence="4">
        <text>ADP-D-glycero-beta-D-manno-heptose = ADP-L-glycero-beta-D-manno-heptose</text>
        <dbReference type="Rhea" id="RHEA:17577"/>
        <dbReference type="ChEBI" id="CHEBI:59967"/>
        <dbReference type="ChEBI" id="CHEBI:61506"/>
        <dbReference type="EC" id="5.1.3.20"/>
    </reaction>
</comment>
<feature type="active site" description="Proton acceptor" evidence="4">
    <location>
        <position position="142"/>
    </location>
</feature>
<dbReference type="Proteomes" id="UP000198755">
    <property type="component" value="Unassembled WGS sequence"/>
</dbReference>
<organism evidence="6 7">
    <name type="scientific">Methylocapsa palsarum</name>
    <dbReference type="NCBI Taxonomy" id="1612308"/>
    <lineage>
        <taxon>Bacteria</taxon>
        <taxon>Pseudomonadati</taxon>
        <taxon>Pseudomonadota</taxon>
        <taxon>Alphaproteobacteria</taxon>
        <taxon>Hyphomicrobiales</taxon>
        <taxon>Beijerinckiaceae</taxon>
        <taxon>Methylocapsa</taxon>
    </lineage>
</organism>
<feature type="binding site" evidence="4">
    <location>
        <begin position="10"/>
        <end position="11"/>
    </location>
    <ligand>
        <name>NADP(+)</name>
        <dbReference type="ChEBI" id="CHEBI:58349"/>
    </ligand>
</feature>
<dbReference type="AlphaFoldDB" id="A0A1I3W4J8"/>
<name>A0A1I3W4J8_9HYPH</name>
<comment type="cofactor">
    <cofactor evidence="4">
        <name>NADP(+)</name>
        <dbReference type="ChEBI" id="CHEBI:58349"/>
    </cofactor>
    <text evidence="4">Binds 1 NADP(+) per subunit.</text>
</comment>
<dbReference type="EC" id="5.1.3.20" evidence="4"/>
<dbReference type="EMBL" id="FOSN01000001">
    <property type="protein sequence ID" value="SFK01351.1"/>
    <property type="molecule type" value="Genomic_DNA"/>
</dbReference>
<feature type="binding site" evidence="4">
    <location>
        <begin position="72"/>
        <end position="76"/>
    </location>
    <ligand>
        <name>NADP(+)</name>
        <dbReference type="ChEBI" id="CHEBI:58349"/>
    </ligand>
</feature>
<dbReference type="SUPFAM" id="SSF51735">
    <property type="entry name" value="NAD(P)-binding Rossmann-fold domains"/>
    <property type="match status" value="1"/>
</dbReference>
<comment type="similarity">
    <text evidence="4">Belongs to the NAD(P)-dependent epimerase/dehydratase family. HldD subfamily.</text>
</comment>
<evidence type="ECO:0000256" key="2">
    <source>
        <dbReference type="ARBA" id="ARBA00023235"/>
    </source>
</evidence>
<dbReference type="Pfam" id="PF01370">
    <property type="entry name" value="Epimerase"/>
    <property type="match status" value="1"/>
</dbReference>
<evidence type="ECO:0000256" key="3">
    <source>
        <dbReference type="ARBA" id="ARBA00023277"/>
    </source>
</evidence>
<dbReference type="NCBIfam" id="TIGR02197">
    <property type="entry name" value="heptose_epim"/>
    <property type="match status" value="1"/>
</dbReference>
<feature type="binding site" evidence="4">
    <location>
        <position position="146"/>
    </location>
    <ligand>
        <name>NADP(+)</name>
        <dbReference type="ChEBI" id="CHEBI:58349"/>
    </ligand>
</feature>
<dbReference type="InterPro" id="IPR036291">
    <property type="entry name" value="NAD(P)-bd_dom_sf"/>
</dbReference>
<feature type="binding site" evidence="4">
    <location>
        <position position="220"/>
    </location>
    <ligand>
        <name>substrate</name>
    </ligand>
</feature>
<evidence type="ECO:0000313" key="7">
    <source>
        <dbReference type="Proteomes" id="UP000198755"/>
    </source>
</evidence>
<feature type="binding site" evidence="4">
    <location>
        <position position="183"/>
    </location>
    <ligand>
        <name>NADP(+)</name>
        <dbReference type="ChEBI" id="CHEBI:58349"/>
    </ligand>
</feature>
<keyword evidence="1 4" id="KW-0521">NADP</keyword>
<dbReference type="STRING" id="1612308.SAMN05444581_101283"/>
<dbReference type="PANTHER" id="PTHR43103">
    <property type="entry name" value="NUCLEOSIDE-DIPHOSPHATE-SUGAR EPIMERASE"/>
    <property type="match status" value="1"/>
</dbReference>
<dbReference type="HAMAP" id="MF_01601">
    <property type="entry name" value="Heptose_epimerase"/>
    <property type="match status" value="1"/>
</dbReference>
<protein>
    <recommendedName>
        <fullName evidence="4">ADP-L-glycero-D-manno-heptose-6-epimerase</fullName>
        <ecNumber evidence="4">5.1.3.20</ecNumber>
    </recommendedName>
    <alternativeName>
        <fullName evidence="4">ADP-L-glycero-beta-D-manno-heptose-6-epimerase</fullName>
        <shortName evidence="4">ADP-glyceromanno-heptose 6-epimerase</shortName>
        <shortName evidence="4">ADP-hep 6-epimerase</shortName>
        <shortName evidence="4">AGME</shortName>
    </alternativeName>
</protein>
<dbReference type="GO" id="GO:0050661">
    <property type="term" value="F:NADP binding"/>
    <property type="evidence" value="ECO:0007669"/>
    <property type="project" value="InterPro"/>
</dbReference>
<comment type="caution">
    <text evidence="4">Lacks conserved residue(s) required for the propagation of feature annotation.</text>
</comment>
<proteinExistence type="inferred from homology"/>
<evidence type="ECO:0000259" key="5">
    <source>
        <dbReference type="Pfam" id="PF01370"/>
    </source>
</evidence>
<dbReference type="Gene3D" id="3.40.50.720">
    <property type="entry name" value="NAD(P)-binding Rossmann-like Domain"/>
    <property type="match status" value="1"/>
</dbReference>
<keyword evidence="2 4" id="KW-0413">Isomerase</keyword>
<feature type="active site" description="Proton acceptor" evidence="4">
    <location>
        <position position="183"/>
    </location>
</feature>
<comment type="subunit">
    <text evidence="4">Homopentamer.</text>
</comment>
<feature type="binding site" evidence="4">
    <location>
        <position position="174"/>
    </location>
    <ligand>
        <name>substrate</name>
    </ligand>
</feature>
<evidence type="ECO:0000256" key="1">
    <source>
        <dbReference type="ARBA" id="ARBA00022857"/>
    </source>
</evidence>
<dbReference type="RefSeq" id="WP_091676384.1">
    <property type="nucleotide sequence ID" value="NZ_FOSN01000001.1"/>
</dbReference>
<feature type="binding site" evidence="4">
    <location>
        <position position="38"/>
    </location>
    <ligand>
        <name>NADP(+)</name>
        <dbReference type="ChEBI" id="CHEBI:58349"/>
    </ligand>
</feature>
<dbReference type="CDD" id="cd05248">
    <property type="entry name" value="ADP_GME_SDR_e"/>
    <property type="match status" value="1"/>
</dbReference>
<keyword evidence="7" id="KW-1185">Reference proteome</keyword>
<dbReference type="OrthoDB" id="9801785at2"/>
<feature type="binding site" evidence="4">
    <location>
        <position position="285"/>
    </location>
    <ligand>
        <name>substrate</name>
    </ligand>
</feature>